<dbReference type="AlphaFoldDB" id="A0A913YCE6"/>
<dbReference type="GO" id="GO:0003779">
    <property type="term" value="F:actin binding"/>
    <property type="evidence" value="ECO:0007669"/>
    <property type="project" value="UniProtKB-KW"/>
</dbReference>
<dbReference type="SMART" id="SM00102">
    <property type="entry name" value="ADF"/>
    <property type="match status" value="1"/>
</dbReference>
<dbReference type="RefSeq" id="XP_020917568.1">
    <property type="nucleotide sequence ID" value="XM_021061909.2"/>
</dbReference>
<name>A0A913YCE6_EXADI</name>
<evidence type="ECO:0000313" key="4">
    <source>
        <dbReference type="EnsemblMetazoa" id="XP_020917568.1"/>
    </source>
</evidence>
<reference evidence="4" key="1">
    <citation type="submission" date="2022-11" db="UniProtKB">
        <authorList>
            <consortium name="EnsemblMetazoa"/>
        </authorList>
    </citation>
    <scope>IDENTIFICATION</scope>
</reference>
<organism evidence="4 5">
    <name type="scientific">Exaiptasia diaphana</name>
    <name type="common">Tropical sea anemone</name>
    <name type="synonym">Aiptasia pulchella</name>
    <dbReference type="NCBI Taxonomy" id="2652724"/>
    <lineage>
        <taxon>Eukaryota</taxon>
        <taxon>Metazoa</taxon>
        <taxon>Cnidaria</taxon>
        <taxon>Anthozoa</taxon>
        <taxon>Hexacorallia</taxon>
        <taxon>Actiniaria</taxon>
        <taxon>Aiptasiidae</taxon>
        <taxon>Exaiptasia</taxon>
    </lineage>
</organism>
<dbReference type="InterPro" id="IPR002108">
    <property type="entry name" value="ADF-H"/>
</dbReference>
<keyword evidence="2" id="KW-0009">Actin-binding</keyword>
<dbReference type="OrthoDB" id="5950607at2759"/>
<dbReference type="PANTHER" id="PTHR11913">
    <property type="entry name" value="COFILIN-RELATED"/>
    <property type="match status" value="1"/>
</dbReference>
<dbReference type="Gene3D" id="3.40.20.10">
    <property type="entry name" value="Severin"/>
    <property type="match status" value="1"/>
</dbReference>
<comment type="similarity">
    <text evidence="1">Belongs to the actin-binding proteins ADF family.</text>
</comment>
<accession>A0A913YCE6</accession>
<dbReference type="GO" id="GO:0030042">
    <property type="term" value="P:actin filament depolymerization"/>
    <property type="evidence" value="ECO:0007669"/>
    <property type="project" value="InterPro"/>
</dbReference>
<dbReference type="InterPro" id="IPR017904">
    <property type="entry name" value="ADF/Cofilin"/>
</dbReference>
<dbReference type="EnsemblMetazoa" id="XM_021061909.2">
    <property type="protein sequence ID" value="XP_020917568.1"/>
    <property type="gene ID" value="LOC110254861"/>
</dbReference>
<sequence length="150" mass="17745">MAMSGIKMAPELKEFFNTMNIKKTHKYAFFKLSSDQKFVVLDEENLGPKVTTKTKEEDKVYFEQLKNVLETNEPRYILYDFGFQGKEGREYRKLGFMYWCSNDCPVKKRMIYASTKDDVRKCFGNKPEFQLNELSDLDYEEFSDVMAKAK</sequence>
<dbReference type="OMA" id="ITFYSWS"/>
<dbReference type="KEGG" id="epa:110254861"/>
<feature type="domain" description="ADF-H" evidence="3">
    <location>
        <begin position="1"/>
        <end position="147"/>
    </location>
</feature>
<proteinExistence type="inferred from homology"/>
<dbReference type="GeneID" id="110254861"/>
<evidence type="ECO:0000256" key="2">
    <source>
        <dbReference type="ARBA" id="ARBA00023203"/>
    </source>
</evidence>
<evidence type="ECO:0000259" key="3">
    <source>
        <dbReference type="PROSITE" id="PS51263"/>
    </source>
</evidence>
<evidence type="ECO:0000313" key="5">
    <source>
        <dbReference type="Proteomes" id="UP000887567"/>
    </source>
</evidence>
<dbReference type="PROSITE" id="PS51263">
    <property type="entry name" value="ADF_H"/>
    <property type="match status" value="1"/>
</dbReference>
<evidence type="ECO:0000256" key="1">
    <source>
        <dbReference type="ARBA" id="ARBA00006844"/>
    </source>
</evidence>
<dbReference type="Proteomes" id="UP000887567">
    <property type="component" value="Unplaced"/>
</dbReference>
<dbReference type="GO" id="GO:0015629">
    <property type="term" value="C:actin cytoskeleton"/>
    <property type="evidence" value="ECO:0007669"/>
    <property type="project" value="InterPro"/>
</dbReference>
<protein>
    <recommendedName>
        <fullName evidence="3">ADF-H domain-containing protein</fullName>
    </recommendedName>
</protein>
<dbReference type="Pfam" id="PF00241">
    <property type="entry name" value="Cofilin_ADF"/>
    <property type="match status" value="1"/>
</dbReference>
<dbReference type="SUPFAM" id="SSF55753">
    <property type="entry name" value="Actin depolymerizing proteins"/>
    <property type="match status" value="1"/>
</dbReference>
<dbReference type="CDD" id="cd11286">
    <property type="entry name" value="ADF_cofilin_like"/>
    <property type="match status" value="1"/>
</dbReference>
<dbReference type="InterPro" id="IPR029006">
    <property type="entry name" value="ADF-H/Gelsolin-like_dom_sf"/>
</dbReference>
<keyword evidence="5" id="KW-1185">Reference proteome</keyword>